<dbReference type="RefSeq" id="WP_081330145.1">
    <property type="nucleotide sequence ID" value="NZ_DBFYTC010000236.1"/>
</dbReference>
<proteinExistence type="inferred from homology"/>
<evidence type="ECO:0000256" key="4">
    <source>
        <dbReference type="RuleBase" id="RU003847"/>
    </source>
</evidence>
<dbReference type="CDD" id="cd04876">
    <property type="entry name" value="ACT_RelA-SpoT"/>
    <property type="match status" value="1"/>
</dbReference>
<evidence type="ECO:0000256" key="3">
    <source>
        <dbReference type="ARBA" id="ARBA00048244"/>
    </source>
</evidence>
<dbReference type="GeneID" id="93302382"/>
<evidence type="ECO:0000256" key="2">
    <source>
        <dbReference type="ARBA" id="ARBA00013251"/>
    </source>
</evidence>
<organism evidence="8 10">
    <name type="scientific">Eisenbergiella tayi</name>
    <dbReference type="NCBI Taxonomy" id="1432052"/>
    <lineage>
        <taxon>Bacteria</taxon>
        <taxon>Bacillati</taxon>
        <taxon>Bacillota</taxon>
        <taxon>Clostridia</taxon>
        <taxon>Lachnospirales</taxon>
        <taxon>Lachnospiraceae</taxon>
        <taxon>Eisenbergiella</taxon>
    </lineage>
</organism>
<dbReference type="NCBIfam" id="TIGR00691">
    <property type="entry name" value="spoT_relA"/>
    <property type="match status" value="1"/>
</dbReference>
<dbReference type="PROSITE" id="PS51880">
    <property type="entry name" value="TGS"/>
    <property type="match status" value="1"/>
</dbReference>
<feature type="domain" description="HD" evidence="6">
    <location>
        <begin position="108"/>
        <end position="218"/>
    </location>
</feature>
<evidence type="ECO:0000259" key="5">
    <source>
        <dbReference type="PROSITE" id="PS51671"/>
    </source>
</evidence>
<dbReference type="Pfam" id="PF02824">
    <property type="entry name" value="TGS"/>
    <property type="match status" value="1"/>
</dbReference>
<dbReference type="SMART" id="SM00471">
    <property type="entry name" value="HDc"/>
    <property type="match status" value="1"/>
</dbReference>
<evidence type="ECO:0000313" key="11">
    <source>
        <dbReference type="Proteomes" id="UP000095003"/>
    </source>
</evidence>
<comment type="similarity">
    <text evidence="4">Belongs to the relA/spoT family.</text>
</comment>
<dbReference type="EMBL" id="MCGI01000004">
    <property type="protein sequence ID" value="ODM10066.1"/>
    <property type="molecule type" value="Genomic_DNA"/>
</dbReference>
<name>A0A1E3A5Y2_9FIRM</name>
<evidence type="ECO:0000259" key="7">
    <source>
        <dbReference type="PROSITE" id="PS51880"/>
    </source>
</evidence>
<dbReference type="Gene3D" id="1.10.3210.10">
    <property type="entry name" value="Hypothetical protein af1432"/>
    <property type="match status" value="1"/>
</dbReference>
<dbReference type="PROSITE" id="PS51831">
    <property type="entry name" value="HD"/>
    <property type="match status" value="1"/>
</dbReference>
<dbReference type="SUPFAM" id="SSF81271">
    <property type="entry name" value="TGS-like"/>
    <property type="match status" value="1"/>
</dbReference>
<accession>A0A1E3A5Y2</accession>
<dbReference type="InterPro" id="IPR004811">
    <property type="entry name" value="RelA/Spo_fam"/>
</dbReference>
<evidence type="ECO:0000259" key="6">
    <source>
        <dbReference type="PROSITE" id="PS51831"/>
    </source>
</evidence>
<dbReference type="Proteomes" id="UP000095003">
    <property type="component" value="Unassembled WGS sequence"/>
</dbReference>
<comment type="pathway">
    <text evidence="1">Purine metabolism; ppGpp biosynthesis; ppGpp from GTP: step 1/2.</text>
</comment>
<feature type="domain" description="ACT" evidence="5">
    <location>
        <begin position="737"/>
        <end position="809"/>
    </location>
</feature>
<dbReference type="InterPro" id="IPR045865">
    <property type="entry name" value="ACT-like_dom_sf"/>
</dbReference>
<feature type="domain" description="TGS" evidence="7">
    <location>
        <begin position="464"/>
        <end position="525"/>
    </location>
</feature>
<dbReference type="PANTHER" id="PTHR21262">
    <property type="entry name" value="GUANOSINE-3',5'-BIS DIPHOSPHATE 3'-PYROPHOSPHOHYDROLASE"/>
    <property type="match status" value="1"/>
</dbReference>
<dbReference type="CDD" id="cd05399">
    <property type="entry name" value="NT_Rel-Spo_like"/>
    <property type="match status" value="1"/>
</dbReference>
<dbReference type="SUPFAM" id="SSF55021">
    <property type="entry name" value="ACT-like"/>
    <property type="match status" value="1"/>
</dbReference>
<dbReference type="PROSITE" id="PS51671">
    <property type="entry name" value="ACT"/>
    <property type="match status" value="1"/>
</dbReference>
<dbReference type="CDD" id="cd00077">
    <property type="entry name" value="HDc"/>
    <property type="match status" value="1"/>
</dbReference>
<dbReference type="EC" id="2.7.6.5" evidence="2"/>
<dbReference type="GO" id="GO:0016301">
    <property type="term" value="F:kinase activity"/>
    <property type="evidence" value="ECO:0007669"/>
    <property type="project" value="UniProtKB-KW"/>
</dbReference>
<dbReference type="InterPro" id="IPR045600">
    <property type="entry name" value="RelA/SpoT_AH_RIS"/>
</dbReference>
<dbReference type="InterPro" id="IPR002912">
    <property type="entry name" value="ACT_dom"/>
</dbReference>
<reference evidence="10 11" key="1">
    <citation type="submission" date="2016-07" db="EMBL/GenBank/DDBJ databases">
        <title>Characterization of isolates of Eisenbergiella tayi derived from blood cultures, using whole genome sequencing.</title>
        <authorList>
            <person name="Burdz T."/>
            <person name="Wiebe D."/>
            <person name="Huynh C."/>
            <person name="Bernard K."/>
        </authorList>
    </citation>
    <scope>NUCLEOTIDE SEQUENCE [LARGE SCALE GENOMIC DNA]</scope>
    <source>
        <strain evidence="8 10">NML 110608</strain>
        <strain evidence="9 11">NML 120489</strain>
    </source>
</reference>
<dbReference type="SMART" id="SM00954">
    <property type="entry name" value="RelA_SpoT"/>
    <property type="match status" value="1"/>
</dbReference>
<comment type="catalytic activity">
    <reaction evidence="3">
        <text>GTP + ATP = guanosine 3'-diphosphate 5'-triphosphate + AMP</text>
        <dbReference type="Rhea" id="RHEA:22088"/>
        <dbReference type="ChEBI" id="CHEBI:30616"/>
        <dbReference type="ChEBI" id="CHEBI:37565"/>
        <dbReference type="ChEBI" id="CHEBI:142410"/>
        <dbReference type="ChEBI" id="CHEBI:456215"/>
        <dbReference type="EC" id="2.7.6.5"/>
    </reaction>
</comment>
<dbReference type="GO" id="GO:0015970">
    <property type="term" value="P:guanosine tetraphosphate biosynthetic process"/>
    <property type="evidence" value="ECO:0007669"/>
    <property type="project" value="UniProtKB-UniPathway"/>
</dbReference>
<dbReference type="GO" id="GO:0005886">
    <property type="term" value="C:plasma membrane"/>
    <property type="evidence" value="ECO:0007669"/>
    <property type="project" value="TreeGrafter"/>
</dbReference>
<dbReference type="UniPathway" id="UPA00908">
    <property type="reaction ID" value="UER00884"/>
</dbReference>
<dbReference type="Gene3D" id="3.30.460.10">
    <property type="entry name" value="Beta Polymerase, domain 2"/>
    <property type="match status" value="1"/>
</dbReference>
<dbReference type="Gene3D" id="3.10.20.30">
    <property type="match status" value="1"/>
</dbReference>
<dbReference type="Pfam" id="PF19296">
    <property type="entry name" value="RelA_AH_RIS"/>
    <property type="match status" value="1"/>
</dbReference>
<keyword evidence="8" id="KW-0418">Kinase</keyword>
<dbReference type="Gene3D" id="3.30.70.260">
    <property type="match status" value="1"/>
</dbReference>
<dbReference type="SUPFAM" id="SSF81301">
    <property type="entry name" value="Nucleotidyltransferase"/>
    <property type="match status" value="1"/>
</dbReference>
<dbReference type="InterPro" id="IPR043519">
    <property type="entry name" value="NT_sf"/>
</dbReference>
<dbReference type="EMBL" id="MCGH01000003">
    <property type="protein sequence ID" value="ODM04174.1"/>
    <property type="molecule type" value="Genomic_DNA"/>
</dbReference>
<dbReference type="AlphaFoldDB" id="A0A1E3A5Y2"/>
<evidence type="ECO:0000256" key="1">
    <source>
        <dbReference type="ARBA" id="ARBA00004976"/>
    </source>
</evidence>
<evidence type="ECO:0000313" key="8">
    <source>
        <dbReference type="EMBL" id="ODM04174.1"/>
    </source>
</evidence>
<dbReference type="InterPro" id="IPR006674">
    <property type="entry name" value="HD_domain"/>
</dbReference>
<dbReference type="InterPro" id="IPR004095">
    <property type="entry name" value="TGS"/>
</dbReference>
<evidence type="ECO:0000313" key="9">
    <source>
        <dbReference type="EMBL" id="ODM10066.1"/>
    </source>
</evidence>
<dbReference type="InterPro" id="IPR007685">
    <property type="entry name" value="RelA_SpoT"/>
</dbReference>
<dbReference type="Pfam" id="PF13291">
    <property type="entry name" value="ACT_4"/>
    <property type="match status" value="1"/>
</dbReference>
<dbReference type="InterPro" id="IPR012676">
    <property type="entry name" value="TGS-like"/>
</dbReference>
<comment type="function">
    <text evidence="4">In eubacteria ppGpp (guanosine 3'-diphosphate 5'-diphosphate) is a mediator of the stringent response that coordinates a variety of cellular activities in response to changes in nutritional abundance.</text>
</comment>
<dbReference type="PANTHER" id="PTHR21262:SF31">
    <property type="entry name" value="GTP PYROPHOSPHOKINASE"/>
    <property type="match status" value="1"/>
</dbReference>
<dbReference type="InterPro" id="IPR003607">
    <property type="entry name" value="HD/PDEase_dom"/>
</dbReference>
<comment type="caution">
    <text evidence="8">The sequence shown here is derived from an EMBL/GenBank/DDBJ whole genome shotgun (WGS) entry which is preliminary data.</text>
</comment>
<dbReference type="PATRIC" id="fig|1432052.3.peg.4913"/>
<dbReference type="Pfam" id="PF04607">
    <property type="entry name" value="RelA_SpoT"/>
    <property type="match status" value="1"/>
</dbReference>
<dbReference type="Proteomes" id="UP000094067">
    <property type="component" value="Unassembled WGS sequence"/>
</dbReference>
<dbReference type="SUPFAM" id="SSF109604">
    <property type="entry name" value="HD-domain/PDEase-like"/>
    <property type="match status" value="1"/>
</dbReference>
<keyword evidence="8" id="KW-0808">Transferase</keyword>
<dbReference type="CDD" id="cd01668">
    <property type="entry name" value="TGS_RSH"/>
    <property type="match status" value="1"/>
</dbReference>
<dbReference type="FunFam" id="3.10.20.30:FF:000002">
    <property type="entry name" value="GTP pyrophosphokinase (RelA/SpoT)"/>
    <property type="match status" value="1"/>
</dbReference>
<sequence>MTDEKMTDKVQAAVPADTVMQPEEKSKIVYEGGGNLAGVQRKKGKGLILDDGRIEAMKEYLSPEELYQDLISRVRRYHPSDDISMIEKAYKIAYAAHEGQVRKSGEPYIIHPLCVAIILADLELDKETIEAGLLHDVVEDTIMTEAEIEKEFGPDVALLVDGVTKLQQIDFPSDKGNGENKTADQQEMQAENLRKMFLAMAKDIRVIMIKLADRLHNMRTLKYQPPAKQQKIARETMEIYAPIAQRLGISKIKVELDDLSLKYLEPEVYYDLVDKIAVRRSEREEYIQQIVDEVSEHMKNAGIKSQIDGRVKHFFSIYKKMKNQSKTLDQIYDLFAVRIIVDSVKDCYAALGVIHEMYKPIPGRFKDYIAMPKANMYQSLHTTVIGSSGQPFEIQIRTMEMHKAAEFGIAAHWKYKEASDGKKVAAQEEEKLAWLRQILEWQRDMSDNKEFMNLLKSDLDLFSDTVYCFTPTGDVKTLPAGSTPIDFAYSVHTAVGNKMIGARVNGKLVTIDYEIQNGDRIEILTSQNSKGPSRDWLNLVKSTQAKNKINQWFKNEFKEENIIKGKEMLSAYCKAKSINISDIMKPLYMEAQMKKYGFKDWESLLAAVGHGGLKEGQIINRMQELYDKDHPKVLSNEEVIASVAENAQARQMLPRAKSKNGIVVKGIHDVAVRFSKCCSPVPGDEIIGFVTRGRGISIHRTDCVNVINLPEVERARLIDAEWEASPENRAGEKYLAEINIYANNRSGLLADISRALTEKNIDILSMNTRTNKQGMATLSASFEISSRDELIRIIDKIRTIDSVIDIERS</sequence>
<dbReference type="InterPro" id="IPR033655">
    <property type="entry name" value="TGS_RelA/SpoT"/>
</dbReference>
<dbReference type="FunFam" id="1.10.3210.10:FF:000001">
    <property type="entry name" value="GTP pyrophosphokinase RelA"/>
    <property type="match status" value="1"/>
</dbReference>
<protein>
    <recommendedName>
        <fullName evidence="2">GTP diphosphokinase</fullName>
        <ecNumber evidence="2">2.7.6.5</ecNumber>
    </recommendedName>
</protein>
<dbReference type="InterPro" id="IPR012675">
    <property type="entry name" value="Beta-grasp_dom_sf"/>
</dbReference>
<dbReference type="GO" id="GO:0008728">
    <property type="term" value="F:GTP diphosphokinase activity"/>
    <property type="evidence" value="ECO:0007669"/>
    <property type="project" value="UniProtKB-EC"/>
</dbReference>
<dbReference type="Pfam" id="PF13328">
    <property type="entry name" value="HD_4"/>
    <property type="match status" value="1"/>
</dbReference>
<gene>
    <name evidence="8" type="primary">relA</name>
    <name evidence="9" type="ORF">BEH84_04435</name>
    <name evidence="8" type="ORF">BEI61_04978</name>
</gene>
<evidence type="ECO:0000313" key="10">
    <source>
        <dbReference type="Proteomes" id="UP000094067"/>
    </source>
</evidence>
<dbReference type="FunFam" id="3.30.460.10:FF:000001">
    <property type="entry name" value="GTP pyrophosphokinase RelA"/>
    <property type="match status" value="1"/>
</dbReference>